<evidence type="ECO:0000313" key="11">
    <source>
        <dbReference type="RefSeq" id="XP_028128693.1"/>
    </source>
</evidence>
<dbReference type="Pfam" id="PF08395">
    <property type="entry name" value="7tm_7"/>
    <property type="match status" value="1"/>
</dbReference>
<evidence type="ECO:0000313" key="9">
    <source>
        <dbReference type="EnsemblMetazoa" id="XP_028128693.1"/>
    </source>
</evidence>
<evidence type="ECO:0000256" key="2">
    <source>
        <dbReference type="ARBA" id="ARBA00022475"/>
    </source>
</evidence>
<reference evidence="9" key="2">
    <citation type="submission" date="2025-05" db="UniProtKB">
        <authorList>
            <consortium name="EnsemblMetazoa"/>
        </authorList>
    </citation>
    <scope>IDENTIFICATION</scope>
</reference>
<dbReference type="GO" id="GO:0007165">
    <property type="term" value="P:signal transduction"/>
    <property type="evidence" value="ECO:0007669"/>
    <property type="project" value="UniProtKB-KW"/>
</dbReference>
<protein>
    <recommendedName>
        <fullName evidence="8">Gustatory receptor</fullName>
    </recommendedName>
</protein>
<sequence length="361" mass="41381">MSHGLVKIIYVLGSFSGIFPSQAKFLVKRVHLVTLILTDILGTISIMCEVNLTFSHTQLSLEDLWLLQFFLVWPMFIAVCLYNACKNIEIWNTFFEMMKQVNNMKLKTRKSKKIILLLLLVFVFASLSVYLMVQRGKERCNVYIFGLIFWLILISNIVFLTIMTNETCHSISNTYIGLKMLLEETYNIDNIIKDESPQNVTAERQVLQNITDTIVSLYKCVVILNTILGKIILMFFVLTFVDVLAFVNICLIVIKHYNTELLSIHFGNILESVSFLVFSLAIILSCDKVEKTSKELINTCTYIYASKGSEDALMLLNLAKELRPKFTAAGFFEINQRLLPTFLSNLSTYLIIILQFKFSAL</sequence>
<dbReference type="GO" id="GO:0050909">
    <property type="term" value="P:sensory perception of taste"/>
    <property type="evidence" value="ECO:0007669"/>
    <property type="project" value="InterPro"/>
</dbReference>
<evidence type="ECO:0000256" key="5">
    <source>
        <dbReference type="ARBA" id="ARBA00023136"/>
    </source>
</evidence>
<dbReference type="Proteomes" id="UP001652700">
    <property type="component" value="Unplaced"/>
</dbReference>
<keyword evidence="4 8" id="KW-1133">Transmembrane helix</keyword>
<accession>A0A6P7F4G1</accession>
<proteinExistence type="inferred from homology"/>
<name>A0A6P7F4G1_DIAVI</name>
<dbReference type="EnsemblMetazoa" id="XM_028272892.2">
    <property type="protein sequence ID" value="XP_028128693.1"/>
    <property type="gene ID" value="LOC114324962"/>
</dbReference>
<evidence type="ECO:0000256" key="7">
    <source>
        <dbReference type="ARBA" id="ARBA00023224"/>
    </source>
</evidence>
<dbReference type="GO" id="GO:0007635">
    <property type="term" value="P:chemosensory behavior"/>
    <property type="evidence" value="ECO:0007669"/>
    <property type="project" value="TreeGrafter"/>
</dbReference>
<evidence type="ECO:0000256" key="1">
    <source>
        <dbReference type="ARBA" id="ARBA00004651"/>
    </source>
</evidence>
<gene>
    <name evidence="11" type="primary">LOC114324962</name>
</gene>
<comment type="function">
    <text evidence="8">Gustatory receptor which mediates acceptance or avoidance behavior, depending on its substrates.</text>
</comment>
<feature type="transmembrane region" description="Helical" evidence="8">
    <location>
        <begin position="231"/>
        <end position="254"/>
    </location>
</feature>
<keyword evidence="6 8" id="KW-0675">Receptor</keyword>
<evidence type="ECO:0000256" key="3">
    <source>
        <dbReference type="ARBA" id="ARBA00022692"/>
    </source>
</evidence>
<dbReference type="AlphaFoldDB" id="A0A6P7F4G1"/>
<dbReference type="GO" id="GO:0030425">
    <property type="term" value="C:dendrite"/>
    <property type="evidence" value="ECO:0007669"/>
    <property type="project" value="TreeGrafter"/>
</dbReference>
<evidence type="ECO:0000256" key="6">
    <source>
        <dbReference type="ARBA" id="ARBA00023170"/>
    </source>
</evidence>
<keyword evidence="7 8" id="KW-0807">Transducer</keyword>
<evidence type="ECO:0000313" key="10">
    <source>
        <dbReference type="Proteomes" id="UP001652700"/>
    </source>
</evidence>
<keyword evidence="3 8" id="KW-0812">Transmembrane</keyword>
<feature type="transmembrane region" description="Helical" evidence="8">
    <location>
        <begin position="64"/>
        <end position="85"/>
    </location>
</feature>
<keyword evidence="2 8" id="KW-1003">Cell membrane</keyword>
<comment type="subcellular location">
    <subcellularLocation>
        <location evidence="1 8">Cell membrane</location>
        <topology evidence="1 8">Multi-pass membrane protein</topology>
    </subcellularLocation>
</comment>
<reference evidence="11" key="1">
    <citation type="submission" date="2025-04" db="UniProtKB">
        <authorList>
            <consortium name="RefSeq"/>
        </authorList>
    </citation>
    <scope>IDENTIFICATION</scope>
    <source>
        <tissue evidence="11">Whole insect</tissue>
    </source>
</reference>
<organism evidence="11">
    <name type="scientific">Diabrotica virgifera virgifera</name>
    <name type="common">western corn rootworm</name>
    <dbReference type="NCBI Taxonomy" id="50390"/>
    <lineage>
        <taxon>Eukaryota</taxon>
        <taxon>Metazoa</taxon>
        <taxon>Ecdysozoa</taxon>
        <taxon>Arthropoda</taxon>
        <taxon>Hexapoda</taxon>
        <taxon>Insecta</taxon>
        <taxon>Pterygota</taxon>
        <taxon>Neoptera</taxon>
        <taxon>Endopterygota</taxon>
        <taxon>Coleoptera</taxon>
        <taxon>Polyphaga</taxon>
        <taxon>Cucujiformia</taxon>
        <taxon>Chrysomeloidea</taxon>
        <taxon>Chrysomelidae</taxon>
        <taxon>Galerucinae</taxon>
        <taxon>Diabroticina</taxon>
        <taxon>Diabroticites</taxon>
        <taxon>Diabrotica</taxon>
    </lineage>
</organism>
<dbReference type="PANTHER" id="PTHR21143">
    <property type="entry name" value="INVERTEBRATE GUSTATORY RECEPTOR"/>
    <property type="match status" value="1"/>
</dbReference>
<evidence type="ECO:0000256" key="8">
    <source>
        <dbReference type="RuleBase" id="RU363108"/>
    </source>
</evidence>
<dbReference type="OrthoDB" id="6748730at2759"/>
<dbReference type="RefSeq" id="XP_028128693.1">
    <property type="nucleotide sequence ID" value="XM_028272892.1"/>
</dbReference>
<keyword evidence="5 8" id="KW-0472">Membrane</keyword>
<dbReference type="PANTHER" id="PTHR21143:SF104">
    <property type="entry name" value="GUSTATORY RECEPTOR 8A-RELATED"/>
    <property type="match status" value="1"/>
</dbReference>
<dbReference type="InterPro" id="IPR013604">
    <property type="entry name" value="7TM_chemorcpt"/>
</dbReference>
<comment type="similarity">
    <text evidence="8">Belongs to the insect chemoreceptor superfamily. Gustatory receptor (GR) family.</text>
</comment>
<dbReference type="GO" id="GO:0005886">
    <property type="term" value="C:plasma membrane"/>
    <property type="evidence" value="ECO:0007669"/>
    <property type="project" value="UniProtKB-SubCell"/>
</dbReference>
<evidence type="ECO:0000256" key="4">
    <source>
        <dbReference type="ARBA" id="ARBA00022989"/>
    </source>
</evidence>
<dbReference type="GO" id="GO:0008049">
    <property type="term" value="P:male courtship behavior"/>
    <property type="evidence" value="ECO:0007669"/>
    <property type="project" value="TreeGrafter"/>
</dbReference>
<feature type="transmembrane region" description="Helical" evidence="8">
    <location>
        <begin position="114"/>
        <end position="131"/>
    </location>
</feature>
<dbReference type="GO" id="GO:0043025">
    <property type="term" value="C:neuronal cell body"/>
    <property type="evidence" value="ECO:0007669"/>
    <property type="project" value="TreeGrafter"/>
</dbReference>
<feature type="transmembrane region" description="Helical" evidence="8">
    <location>
        <begin position="266"/>
        <end position="286"/>
    </location>
</feature>
<keyword evidence="10" id="KW-1185">Reference proteome</keyword>
<feature type="transmembrane region" description="Helical" evidence="8">
    <location>
        <begin position="32"/>
        <end position="52"/>
    </location>
</feature>
<dbReference type="GeneID" id="114324962"/>
<dbReference type="GO" id="GO:0030424">
    <property type="term" value="C:axon"/>
    <property type="evidence" value="ECO:0007669"/>
    <property type="project" value="TreeGrafter"/>
</dbReference>
<comment type="caution">
    <text evidence="8">Lacks conserved residue(s) required for the propagation of feature annotation.</text>
</comment>
<feature type="transmembrane region" description="Helical" evidence="8">
    <location>
        <begin position="143"/>
        <end position="163"/>
    </location>
</feature>